<dbReference type="EMBL" id="SJOP01000008">
    <property type="protein sequence ID" value="TCC09237.1"/>
    <property type="molecule type" value="Genomic_DNA"/>
</dbReference>
<evidence type="ECO:0000313" key="2">
    <source>
        <dbReference type="Proteomes" id="UP000291793"/>
    </source>
</evidence>
<sequence length="761" mass="86804">MDDVITNLKNLISHCVDTGSITPCVSVIRNIKQGLLGEIAVDKYPYLMNVIIGFLKENNFEREVVECYISAAYFFSDNDSYQSAIDVLNDALEYLEENENLDNEAEFEILTVKHGICIVSEDHASAIEIWNKLLENCEEIGISPADTSILNHATLLMQLDEFDDAIELYLEILSREDFEVKRKAIISSNISACYREKGDRNAASKYMRDARKILEELGDDSFDDDFLLEIELIDAKNNVFYGDQVALVKCLSSFAFRMNKTLRNIFKIHYRRGVRSRYVGRFEHLIASIAETGTAEDIIPLLALSRVNQSSDWLSILKWKEDISSIVSHDELMQLSETIERLASYGAPHLYGFAEKYDNALYGNNNDPWDSFISQAEGLRFKYNINSPYHYTSKEYVSTLLFDRIEEGHALIFDFSASQSKLITISDGCYIMENIPEKEGRDFFFELNKFRGGNNNRADFNQALINYQTTLIYNLTNSIAILENSSRGVIFFPSKMDFLPLNTLLIGNEKIRNKILFGDFEIRSCLCLHPKDESYEIHSCLGMVESVTNLEYDKAEIQHFMNTAGLNGEIISPAEQRDFFERAAAYDSIVISQHGFSASLFTDPVFADLAGPHAERSALSYENLQLHSYKMDYKLVLLNACYGGALVNRNYFKLFRTHELLGYPQAFLLNRKSTVIAASWTIVDRYNALMMHNFSNYIKVHSPSKSYGMSLAKAFEMSVSEIKSALNEVSSEALVLPSDKNLDLIRRQPFCFATYQNYTLL</sequence>
<name>A0A4R0HDQ0_9ENTR</name>
<comment type="caution">
    <text evidence="1">The sequence shown here is derived from an EMBL/GenBank/DDBJ whole genome shotgun (WGS) entry which is preliminary data.</text>
</comment>
<dbReference type="SUPFAM" id="SSF48452">
    <property type="entry name" value="TPR-like"/>
    <property type="match status" value="1"/>
</dbReference>
<dbReference type="Proteomes" id="UP000291793">
    <property type="component" value="Unassembled WGS sequence"/>
</dbReference>
<dbReference type="Gene3D" id="1.25.40.10">
    <property type="entry name" value="Tetratricopeptide repeat domain"/>
    <property type="match status" value="1"/>
</dbReference>
<dbReference type="OrthoDB" id="8209071at2"/>
<dbReference type="AlphaFoldDB" id="A0A4R0HDQ0"/>
<keyword evidence="2" id="KW-1185">Reference proteome</keyword>
<accession>A0A4R0HDQ0</accession>
<organism evidence="1 2">
    <name type="scientific">Kosakonia quasisacchari</name>
    <dbReference type="NCBI Taxonomy" id="2529380"/>
    <lineage>
        <taxon>Bacteria</taxon>
        <taxon>Pseudomonadati</taxon>
        <taxon>Pseudomonadota</taxon>
        <taxon>Gammaproteobacteria</taxon>
        <taxon>Enterobacterales</taxon>
        <taxon>Enterobacteriaceae</taxon>
        <taxon>Kosakonia</taxon>
    </lineage>
</organism>
<dbReference type="RefSeq" id="WP_131409209.1">
    <property type="nucleotide sequence ID" value="NZ_SJOP01000008.1"/>
</dbReference>
<evidence type="ECO:0000313" key="1">
    <source>
        <dbReference type="EMBL" id="TCC09237.1"/>
    </source>
</evidence>
<reference evidence="1 2" key="1">
    <citation type="submission" date="2019-02" db="EMBL/GenBank/DDBJ databases">
        <title>The draft genome of Kosakonia quasisacchari strain WCHKQ120001.</title>
        <authorList>
            <person name="Wang C."/>
            <person name="Feng Y."/>
            <person name="Zong Z."/>
        </authorList>
    </citation>
    <scope>NUCLEOTIDE SEQUENCE [LARGE SCALE GENOMIC DNA]</scope>
    <source>
        <strain evidence="1 2">WCHKQ120001</strain>
    </source>
</reference>
<proteinExistence type="predicted"/>
<gene>
    <name evidence="1" type="ORF">E0L21_10480</name>
</gene>
<dbReference type="InterPro" id="IPR011990">
    <property type="entry name" value="TPR-like_helical_dom_sf"/>
</dbReference>
<protein>
    <submittedName>
        <fullName evidence="1">Tetratricopeptide repeat protein</fullName>
    </submittedName>
</protein>